<keyword evidence="3" id="KW-0464">Manganese</keyword>
<proteinExistence type="inferred from homology"/>
<evidence type="ECO:0000256" key="3">
    <source>
        <dbReference type="ARBA" id="ARBA00023211"/>
    </source>
</evidence>
<protein>
    <recommendedName>
        <fullName evidence="7">Arginase</fullName>
    </recommendedName>
</protein>
<evidence type="ECO:0000256" key="1">
    <source>
        <dbReference type="ARBA" id="ARBA00022723"/>
    </source>
</evidence>
<comment type="caution">
    <text evidence="5">The sequence shown here is derived from an EMBL/GenBank/DDBJ whole genome shotgun (WGS) entry which is preliminary data.</text>
</comment>
<dbReference type="EMBL" id="AMKT01000101">
    <property type="protein sequence ID" value="OXG10652.1"/>
    <property type="molecule type" value="Genomic_DNA"/>
</dbReference>
<keyword evidence="1" id="KW-0479">Metal-binding</keyword>
<gene>
    <name evidence="5" type="ORF">C361_06684</name>
</gene>
<dbReference type="SUPFAM" id="SSF52768">
    <property type="entry name" value="Arginase/deacetylase"/>
    <property type="match status" value="1"/>
</dbReference>
<dbReference type="GO" id="GO:0030145">
    <property type="term" value="F:manganese ion binding"/>
    <property type="evidence" value="ECO:0007669"/>
    <property type="project" value="TreeGrafter"/>
</dbReference>
<dbReference type="AlphaFoldDB" id="A0A854Q816"/>
<organism evidence="5 6">
    <name type="scientific">Cryptococcus neoformans Tu259-1</name>
    <dbReference type="NCBI Taxonomy" id="1230072"/>
    <lineage>
        <taxon>Eukaryota</taxon>
        <taxon>Fungi</taxon>
        <taxon>Dikarya</taxon>
        <taxon>Basidiomycota</taxon>
        <taxon>Agaricomycotina</taxon>
        <taxon>Tremellomycetes</taxon>
        <taxon>Tremellales</taxon>
        <taxon>Cryptococcaceae</taxon>
        <taxon>Cryptococcus</taxon>
        <taxon>Cryptococcus neoformans species complex</taxon>
    </lineage>
</organism>
<dbReference type="GO" id="GO:0005829">
    <property type="term" value="C:cytosol"/>
    <property type="evidence" value="ECO:0007669"/>
    <property type="project" value="TreeGrafter"/>
</dbReference>
<dbReference type="GO" id="GO:0004053">
    <property type="term" value="F:arginase activity"/>
    <property type="evidence" value="ECO:0007669"/>
    <property type="project" value="TreeGrafter"/>
</dbReference>
<evidence type="ECO:0000313" key="6">
    <source>
        <dbReference type="Proteomes" id="UP000199727"/>
    </source>
</evidence>
<dbReference type="Gene3D" id="3.40.800.10">
    <property type="entry name" value="Ureohydrolase domain"/>
    <property type="match status" value="1"/>
</dbReference>
<dbReference type="CDD" id="cd09999">
    <property type="entry name" value="Arginase-like_1"/>
    <property type="match status" value="1"/>
</dbReference>
<dbReference type="Pfam" id="PF00491">
    <property type="entry name" value="Arginase"/>
    <property type="match status" value="1"/>
</dbReference>
<dbReference type="Proteomes" id="UP000199727">
    <property type="component" value="Unassembled WGS sequence"/>
</dbReference>
<dbReference type="PROSITE" id="PS51409">
    <property type="entry name" value="ARGINASE_2"/>
    <property type="match status" value="1"/>
</dbReference>
<keyword evidence="2" id="KW-0378">Hydrolase</keyword>
<dbReference type="GO" id="GO:0005634">
    <property type="term" value="C:nucleus"/>
    <property type="evidence" value="ECO:0007669"/>
    <property type="project" value="TreeGrafter"/>
</dbReference>
<dbReference type="InterPro" id="IPR023696">
    <property type="entry name" value="Ureohydrolase_dom_sf"/>
</dbReference>
<comment type="similarity">
    <text evidence="4">Belongs to the arginase family.</text>
</comment>
<evidence type="ECO:0000313" key="5">
    <source>
        <dbReference type="EMBL" id="OXG10652.1"/>
    </source>
</evidence>
<name>A0A854Q816_CRYNE</name>
<evidence type="ECO:0000256" key="4">
    <source>
        <dbReference type="PROSITE-ProRule" id="PRU00742"/>
    </source>
</evidence>
<reference evidence="5 6" key="1">
    <citation type="submission" date="2017-06" db="EMBL/GenBank/DDBJ databases">
        <title>Global population genomics of the pathogenic fungus Cryptococcus neoformans var. grubii.</title>
        <authorList>
            <person name="Cuomo C."/>
            <person name="Litvintseva A."/>
            <person name="Chen Y."/>
            <person name="Young S."/>
            <person name="Zeng Q."/>
            <person name="Chapman S."/>
            <person name="Gujja S."/>
            <person name="Saif S."/>
            <person name="Birren B."/>
        </authorList>
    </citation>
    <scope>NUCLEOTIDE SEQUENCE [LARGE SCALE GENOMIC DNA]</scope>
    <source>
        <strain evidence="5 6">Tu259-1</strain>
    </source>
</reference>
<evidence type="ECO:0000256" key="2">
    <source>
        <dbReference type="ARBA" id="ARBA00022801"/>
    </source>
</evidence>
<dbReference type="InterPro" id="IPR006035">
    <property type="entry name" value="Ureohydrolase"/>
</dbReference>
<dbReference type="PRINTS" id="PR00116">
    <property type="entry name" value="ARGINASE"/>
</dbReference>
<evidence type="ECO:0008006" key="7">
    <source>
        <dbReference type="Google" id="ProtNLM"/>
    </source>
</evidence>
<dbReference type="PANTHER" id="PTHR43782">
    <property type="entry name" value="ARGINASE"/>
    <property type="match status" value="1"/>
</dbReference>
<dbReference type="PANTHER" id="PTHR43782:SF3">
    <property type="entry name" value="ARGINASE"/>
    <property type="match status" value="1"/>
</dbReference>
<sequence length="288" mass="31477">MTPKIALIVSPFHVGLHRHRVGKGPERILAKLQPVLVSKGISHRVVTIDKVDDYEGEIGRSFEVLRRIAEETKKAVDQDEFPLILAGNCHSSAAVAAGLNAAGLDLDKVDVFWTDAHADAQIPDDNSNGYFDSMGSAMLAGMCWKYHMSTLNQHTPIPFSNVTFIGIRDMEESEKERIVDNGAKCIFGGTDGFDYPAALSNRLDEQQSPDHRSLVHFDLDSLDPTVGHANDYPVPGGLLEKDLIGILELLSKRNPTSLTIASFDPDLQNGGHIVDLAVKGAVRFIELL</sequence>
<accession>A0A854Q816</accession>